<dbReference type="Proteomes" id="UP001286313">
    <property type="component" value="Unassembled WGS sequence"/>
</dbReference>
<protein>
    <recommendedName>
        <fullName evidence="3">PiggyBac transposable element-derived protein domain-containing protein</fullName>
    </recommendedName>
</protein>
<keyword evidence="2" id="KW-1185">Reference proteome</keyword>
<evidence type="ECO:0008006" key="3">
    <source>
        <dbReference type="Google" id="ProtNLM"/>
    </source>
</evidence>
<reference evidence="1" key="1">
    <citation type="submission" date="2023-10" db="EMBL/GenBank/DDBJ databases">
        <title>Genome assemblies of two species of porcelain crab, Petrolisthes cinctipes and Petrolisthes manimaculis (Anomura: Porcellanidae).</title>
        <authorList>
            <person name="Angst P."/>
        </authorList>
    </citation>
    <scope>NUCLEOTIDE SEQUENCE</scope>
    <source>
        <strain evidence="1">PB745_01</strain>
        <tissue evidence="1">Gill</tissue>
    </source>
</reference>
<gene>
    <name evidence="1" type="ORF">Pcinc_031062</name>
</gene>
<name>A0AAE1EXD7_PETCI</name>
<proteinExistence type="predicted"/>
<organism evidence="1 2">
    <name type="scientific">Petrolisthes cinctipes</name>
    <name type="common">Flat porcelain crab</name>
    <dbReference type="NCBI Taxonomy" id="88211"/>
    <lineage>
        <taxon>Eukaryota</taxon>
        <taxon>Metazoa</taxon>
        <taxon>Ecdysozoa</taxon>
        <taxon>Arthropoda</taxon>
        <taxon>Crustacea</taxon>
        <taxon>Multicrustacea</taxon>
        <taxon>Malacostraca</taxon>
        <taxon>Eumalacostraca</taxon>
        <taxon>Eucarida</taxon>
        <taxon>Decapoda</taxon>
        <taxon>Pleocyemata</taxon>
        <taxon>Anomura</taxon>
        <taxon>Galatheoidea</taxon>
        <taxon>Porcellanidae</taxon>
        <taxon>Petrolisthes</taxon>
    </lineage>
</organism>
<comment type="caution">
    <text evidence="1">The sequence shown here is derived from an EMBL/GenBank/DDBJ whole genome shotgun (WGS) entry which is preliminary data.</text>
</comment>
<accession>A0AAE1EXD7</accession>
<evidence type="ECO:0000313" key="2">
    <source>
        <dbReference type="Proteomes" id="UP001286313"/>
    </source>
</evidence>
<evidence type="ECO:0000313" key="1">
    <source>
        <dbReference type="EMBL" id="KAK3863120.1"/>
    </source>
</evidence>
<sequence>MEFISPKSRIRQWVDTTAKELLVFMALMLVKPLYNENPNNEDRLWKCNDTNEDEVAAPACPEKRRKKRKGEKTDLFIQREKSGKIGAFKWNNRRTVHLLSTIHKGEIIETSQDSPLY</sequence>
<dbReference type="AlphaFoldDB" id="A0AAE1EXD7"/>
<dbReference type="EMBL" id="JAWQEG010004072">
    <property type="protein sequence ID" value="KAK3863120.1"/>
    <property type="molecule type" value="Genomic_DNA"/>
</dbReference>